<gene>
    <name evidence="1" type="ORF">SAMEA23995918_05412</name>
</gene>
<dbReference type="Proteomes" id="UP000252079">
    <property type="component" value="Unassembled WGS sequence"/>
</dbReference>
<accession>A0ABD7NBP5</accession>
<protein>
    <submittedName>
        <fullName evidence="1">Uncharacterized protein</fullName>
    </submittedName>
</protein>
<evidence type="ECO:0000313" key="2">
    <source>
        <dbReference type="Proteomes" id="UP000252079"/>
    </source>
</evidence>
<organism evidence="1 2">
    <name type="scientific">Klebsiella quasipneumoniae</name>
    <dbReference type="NCBI Taxonomy" id="1463165"/>
    <lineage>
        <taxon>Bacteria</taxon>
        <taxon>Pseudomonadati</taxon>
        <taxon>Pseudomonadota</taxon>
        <taxon>Gammaproteobacteria</taxon>
        <taxon>Enterobacterales</taxon>
        <taxon>Enterobacteriaceae</taxon>
        <taxon>Klebsiella/Raoultella group</taxon>
        <taxon>Klebsiella</taxon>
        <taxon>Klebsiella pneumoniae complex</taxon>
    </lineage>
</organism>
<dbReference type="AlphaFoldDB" id="A0ABD7NBP5"/>
<sequence>MFAHNFRLIAKLLNQGFERLPVKLPERYLVRVHVLDKTCFTDLICAERLPFVPVLRGVNDDGMGVYLRFLVTVRVVVEFRHNQISGQHRFAFTVRHDPGRGQRLQLPHRFGYRLVVGIDKAFIAAQHRHDRHAFGGREGQVITGPVLVGAVLYPGQVAAIRQLPFQQFRKQRLIHGFPVDPQRLSPLTLPAFVHAPYDVVIILIRIVITGTARRFNGANRHHQKFPPIST</sequence>
<dbReference type="EMBL" id="UFBM01000079">
    <property type="protein sequence ID" value="SSG09118.1"/>
    <property type="molecule type" value="Genomic_DNA"/>
</dbReference>
<evidence type="ECO:0000313" key="1">
    <source>
        <dbReference type="EMBL" id="SSG09118.1"/>
    </source>
</evidence>
<proteinExistence type="predicted"/>
<comment type="caution">
    <text evidence="1">The sequence shown here is derived from an EMBL/GenBank/DDBJ whole genome shotgun (WGS) entry which is preliminary data.</text>
</comment>
<name>A0ABD7NBP5_9ENTR</name>
<reference evidence="1 2" key="1">
    <citation type="submission" date="2018-07" db="EMBL/GenBank/DDBJ databases">
        <authorList>
            <consortium name="Pathogen Informatics"/>
        </authorList>
    </citation>
    <scope>NUCLEOTIDE SEQUENCE [LARGE SCALE GENOMIC DNA]</scope>
    <source>
        <strain evidence="1 2">4300STDY6636950</strain>
    </source>
</reference>